<dbReference type="AlphaFoldDB" id="A0A8H7F8B7"/>
<proteinExistence type="predicted"/>
<comment type="subcellular location">
    <subcellularLocation>
        <location evidence="1">Membrane</location>
        <topology evidence="1">Multi-pass membrane protein</topology>
    </subcellularLocation>
</comment>
<comment type="caution">
    <text evidence="8">The sequence shown here is derived from an EMBL/GenBank/DDBJ whole genome shotgun (WGS) entry which is preliminary data.</text>
</comment>
<keyword evidence="4 6" id="KW-0472">Membrane</keyword>
<feature type="domain" description="Calcineurin-like phosphoesterase" evidence="7">
    <location>
        <begin position="65"/>
        <end position="293"/>
    </location>
</feature>
<dbReference type="PANTHER" id="PTHR13315">
    <property type="entry name" value="METALLO PHOSPHOESTERASE RELATED"/>
    <property type="match status" value="1"/>
</dbReference>
<protein>
    <recommendedName>
        <fullName evidence="7">Calcineurin-like phosphoesterase domain-containing protein</fullName>
    </recommendedName>
</protein>
<evidence type="ECO:0000259" key="7">
    <source>
        <dbReference type="Pfam" id="PF00149"/>
    </source>
</evidence>
<name>A0A8H7F8B7_AGABI</name>
<dbReference type="EMBL" id="JABXXO010000003">
    <property type="protein sequence ID" value="KAF7782645.1"/>
    <property type="molecule type" value="Genomic_DNA"/>
</dbReference>
<dbReference type="GO" id="GO:0005783">
    <property type="term" value="C:endoplasmic reticulum"/>
    <property type="evidence" value="ECO:0007669"/>
    <property type="project" value="TreeGrafter"/>
</dbReference>
<dbReference type="GO" id="GO:0006506">
    <property type="term" value="P:GPI anchor biosynthetic process"/>
    <property type="evidence" value="ECO:0007669"/>
    <property type="project" value="InterPro"/>
</dbReference>
<gene>
    <name evidence="8" type="ORF">Agabi119p4_2021</name>
</gene>
<dbReference type="Proteomes" id="UP000629468">
    <property type="component" value="Unassembled WGS sequence"/>
</dbReference>
<feature type="region of interest" description="Disordered" evidence="5">
    <location>
        <begin position="513"/>
        <end position="542"/>
    </location>
</feature>
<feature type="transmembrane region" description="Helical" evidence="6">
    <location>
        <begin position="601"/>
        <end position="623"/>
    </location>
</feature>
<evidence type="ECO:0000256" key="6">
    <source>
        <dbReference type="SAM" id="Phobius"/>
    </source>
</evidence>
<evidence type="ECO:0000256" key="3">
    <source>
        <dbReference type="ARBA" id="ARBA00022989"/>
    </source>
</evidence>
<evidence type="ECO:0000256" key="4">
    <source>
        <dbReference type="ARBA" id="ARBA00023136"/>
    </source>
</evidence>
<organism evidence="8 9">
    <name type="scientific">Agaricus bisporus var. burnettii</name>
    <dbReference type="NCBI Taxonomy" id="192524"/>
    <lineage>
        <taxon>Eukaryota</taxon>
        <taxon>Fungi</taxon>
        <taxon>Dikarya</taxon>
        <taxon>Basidiomycota</taxon>
        <taxon>Agaricomycotina</taxon>
        <taxon>Agaricomycetes</taxon>
        <taxon>Agaricomycetidae</taxon>
        <taxon>Agaricales</taxon>
        <taxon>Agaricineae</taxon>
        <taxon>Agaricaceae</taxon>
        <taxon>Agaricus</taxon>
    </lineage>
</organism>
<evidence type="ECO:0000313" key="8">
    <source>
        <dbReference type="EMBL" id="KAF7782645.1"/>
    </source>
</evidence>
<dbReference type="GO" id="GO:0016020">
    <property type="term" value="C:membrane"/>
    <property type="evidence" value="ECO:0007669"/>
    <property type="project" value="UniProtKB-SubCell"/>
</dbReference>
<dbReference type="PANTHER" id="PTHR13315:SF4">
    <property type="entry name" value="METALLOPHOSPHOESTERASE, ISOFORM E"/>
    <property type="match status" value="1"/>
</dbReference>
<dbReference type="GO" id="GO:0016787">
    <property type="term" value="F:hydrolase activity"/>
    <property type="evidence" value="ECO:0007669"/>
    <property type="project" value="InterPro"/>
</dbReference>
<evidence type="ECO:0000256" key="2">
    <source>
        <dbReference type="ARBA" id="ARBA00022692"/>
    </source>
</evidence>
<evidence type="ECO:0000256" key="1">
    <source>
        <dbReference type="ARBA" id="ARBA00004141"/>
    </source>
</evidence>
<evidence type="ECO:0000256" key="5">
    <source>
        <dbReference type="SAM" id="MobiDB-lite"/>
    </source>
</evidence>
<dbReference type="SUPFAM" id="SSF56300">
    <property type="entry name" value="Metallo-dependent phosphatases"/>
    <property type="match status" value="1"/>
</dbReference>
<sequence length="628" mass="71105">MHTHCDVTILSPLSYAGRRFLSSHENQASLKQSSVFAKHHHQRTTFIMVAHCLLGHEATGTDASRVLLLTDPQIRTSGSFSMFPSARTYVADQYLRKSWHVVKRLKPDAIFFLGDMLRDGKSAKNSAQYAGLVGKFKSIFALDASTPIYYLPGNNDVGMGHVSSPNLRAYFEEAFGTFNQIVTLNNHTFLALDAPGLVDEDYQRNARGISFDDWEPNTGGAVDTVRRVADQHYQPLILLSHIPLYRSDVASCGPLREKGTIHRGVGYGYQNTLGKQTTAFLLRALQPAMIFSGDNRDYCEYVHKGSSFEVEGLIPEITVKSFSLTPQIRRPGLQLLSVVDPSYTAPSQSSILHRPCLLPKQSAVFAVYFWWSIATLFILLILNFQRIKNLRLRKQFRSFSPTQGDSSILLQDSQGSSFPVWSPHTPFMAPKSPRPQIPSSFRSPGASASPMLRASSRPMTPQNHETPMPSSQLIPTHDGEDLMFPDQYVTQRDTYHPGDEEWVSIGREEPLDSSRQISVSDPRLRPAPSQFISAPGNLPTHRRRQSNWKPIWSRNFVWGGRRRRFVFAIPRPSTWWEECKGLLEILRDADQRTIVRRRRGIIMSTLFEGFAILWPAGIFWLIVNFFMF</sequence>
<feature type="compositionally biased region" description="Polar residues" evidence="5">
    <location>
        <begin position="457"/>
        <end position="474"/>
    </location>
</feature>
<evidence type="ECO:0000313" key="9">
    <source>
        <dbReference type="Proteomes" id="UP000629468"/>
    </source>
</evidence>
<feature type="transmembrane region" description="Helical" evidence="6">
    <location>
        <begin position="363"/>
        <end position="384"/>
    </location>
</feature>
<dbReference type="InterPro" id="IPR029052">
    <property type="entry name" value="Metallo-depent_PP-like"/>
</dbReference>
<accession>A0A8H7F8B7</accession>
<dbReference type="Pfam" id="PF00149">
    <property type="entry name" value="Metallophos"/>
    <property type="match status" value="1"/>
</dbReference>
<reference evidence="8 9" key="1">
    <citation type="journal article" name="Sci. Rep.">
        <title>Telomere-to-telomere assembled and centromere annotated genomes of the two main subspecies of the button mushroom Agaricus bisporus reveal especially polymorphic chromosome ends.</title>
        <authorList>
            <person name="Sonnenberg A.S.M."/>
            <person name="Sedaghat-Telgerd N."/>
            <person name="Lavrijssen B."/>
            <person name="Ohm R.A."/>
            <person name="Hendrickx P.M."/>
            <person name="Scholtmeijer K."/>
            <person name="Baars J.J.P."/>
            <person name="van Peer A."/>
        </authorList>
    </citation>
    <scope>NUCLEOTIDE SEQUENCE [LARGE SCALE GENOMIC DNA]</scope>
    <source>
        <strain evidence="8 9">H119_p4</strain>
    </source>
</reference>
<dbReference type="Gene3D" id="3.60.21.10">
    <property type="match status" value="1"/>
</dbReference>
<feature type="region of interest" description="Disordered" evidence="5">
    <location>
        <begin position="423"/>
        <end position="481"/>
    </location>
</feature>
<keyword evidence="3 6" id="KW-1133">Transmembrane helix</keyword>
<dbReference type="InterPro" id="IPR004843">
    <property type="entry name" value="Calcineurin-like_PHP"/>
</dbReference>
<keyword evidence="2 6" id="KW-0812">Transmembrane</keyword>
<dbReference type="InterPro" id="IPR033308">
    <property type="entry name" value="PGAP5/Cdc1/Ted1"/>
</dbReference>